<protein>
    <recommendedName>
        <fullName evidence="4">Cardiolipin synthase N-terminal domain-containing protein</fullName>
    </recommendedName>
</protein>
<keyword evidence="1" id="KW-0812">Transmembrane</keyword>
<proteinExistence type="predicted"/>
<reference evidence="2 3" key="1">
    <citation type="journal article" date="2016" name="Nat. Commun.">
        <title>Thousands of microbial genomes shed light on interconnected biogeochemical processes in an aquifer system.</title>
        <authorList>
            <person name="Anantharaman K."/>
            <person name="Brown C.T."/>
            <person name="Hug L.A."/>
            <person name="Sharon I."/>
            <person name="Castelle C.J."/>
            <person name="Probst A.J."/>
            <person name="Thomas B.C."/>
            <person name="Singh A."/>
            <person name="Wilkins M.J."/>
            <person name="Karaoz U."/>
            <person name="Brodie E.L."/>
            <person name="Williams K.H."/>
            <person name="Hubbard S.S."/>
            <person name="Banfield J.F."/>
        </authorList>
    </citation>
    <scope>NUCLEOTIDE SEQUENCE [LARGE SCALE GENOMIC DNA]</scope>
</reference>
<evidence type="ECO:0000313" key="2">
    <source>
        <dbReference type="EMBL" id="OGZ30064.1"/>
    </source>
</evidence>
<dbReference type="Proteomes" id="UP000177486">
    <property type="component" value="Unassembled WGS sequence"/>
</dbReference>
<dbReference type="AlphaFoldDB" id="A0A1G2EW90"/>
<keyword evidence="1" id="KW-0472">Membrane</keyword>
<sequence>MDGVAGSFFVFAAFAGAFWLALIILAVYFLVIFPIWMLIHAGILTAKQWPENAVRNLVFLLVIFFTDVIGATIYYLAVYREARPLDHK</sequence>
<name>A0A1G2EW90_9BACT</name>
<comment type="caution">
    <text evidence="2">The sequence shown here is derived from an EMBL/GenBank/DDBJ whole genome shotgun (WGS) entry which is preliminary data.</text>
</comment>
<dbReference type="EMBL" id="MHMQ01000027">
    <property type="protein sequence ID" value="OGZ30064.1"/>
    <property type="molecule type" value="Genomic_DNA"/>
</dbReference>
<organism evidence="2 3">
    <name type="scientific">Candidatus Niyogibacteria bacterium RIFCSPLOWO2_01_FULL_45_48</name>
    <dbReference type="NCBI Taxonomy" id="1801724"/>
    <lineage>
        <taxon>Bacteria</taxon>
        <taxon>Candidatus Niyogiibacteriota</taxon>
    </lineage>
</organism>
<evidence type="ECO:0008006" key="4">
    <source>
        <dbReference type="Google" id="ProtNLM"/>
    </source>
</evidence>
<feature type="transmembrane region" description="Helical" evidence="1">
    <location>
        <begin position="7"/>
        <end position="37"/>
    </location>
</feature>
<gene>
    <name evidence="2" type="ORF">A2931_04025</name>
</gene>
<evidence type="ECO:0000256" key="1">
    <source>
        <dbReference type="SAM" id="Phobius"/>
    </source>
</evidence>
<feature type="transmembrane region" description="Helical" evidence="1">
    <location>
        <begin position="57"/>
        <end position="78"/>
    </location>
</feature>
<accession>A0A1G2EW90</accession>
<keyword evidence="1" id="KW-1133">Transmembrane helix</keyword>
<evidence type="ECO:0000313" key="3">
    <source>
        <dbReference type="Proteomes" id="UP000177486"/>
    </source>
</evidence>